<dbReference type="GO" id="GO:0006229">
    <property type="term" value="P:dUTP biosynthetic process"/>
    <property type="evidence" value="ECO:0007669"/>
    <property type="project" value="InterPro"/>
</dbReference>
<dbReference type="GO" id="GO:0008829">
    <property type="term" value="F:dCTP deaminase activity"/>
    <property type="evidence" value="ECO:0007669"/>
    <property type="project" value="InterPro"/>
</dbReference>
<dbReference type="PANTHER" id="PTHR42680:SF2">
    <property type="entry name" value="DCTP DEAMINASE"/>
    <property type="match status" value="1"/>
</dbReference>
<reference evidence="2" key="1">
    <citation type="journal article" date="2019" name="MBio">
        <title>Virus Genomes from Deep Sea Sediments Expand the Ocean Megavirome and Support Independent Origins of Viral Gigantism.</title>
        <authorList>
            <person name="Backstrom D."/>
            <person name="Yutin N."/>
            <person name="Jorgensen S.L."/>
            <person name="Dharamshi J."/>
            <person name="Homa F."/>
            <person name="Zaremba-Niedwiedzka K."/>
            <person name="Spang A."/>
            <person name="Wolf Y.I."/>
            <person name="Koonin E.V."/>
            <person name="Ettema T.J."/>
        </authorList>
    </citation>
    <scope>NUCLEOTIDE SEQUENCE</scope>
</reference>
<gene>
    <name evidence="2" type="ORF">LCMiAC01_03870</name>
</gene>
<organism evidence="2">
    <name type="scientific">Mimivirus LCMiAC01</name>
    <dbReference type="NCBI Taxonomy" id="2506608"/>
    <lineage>
        <taxon>Viruses</taxon>
        <taxon>Varidnaviria</taxon>
        <taxon>Bamfordvirae</taxon>
        <taxon>Nucleocytoviricota</taxon>
        <taxon>Megaviricetes</taxon>
        <taxon>Imitervirales</taxon>
        <taxon>Mimiviridae</taxon>
        <taxon>Klosneuvirinae</taxon>
    </lineage>
</organism>
<accession>A0A481YZW6</accession>
<keyword evidence="1" id="KW-0546">Nucleotide metabolism</keyword>
<sequence length="233" mass="27008">MNNKYSLLNNDDIKKYRNEGEIVIEPFNEKQLGNTSYDITLGPYYYREQLPQKGNSIHNLFSEKSTAEYWGKPLKALPYGDYKKQGMLSENVKNSENIKDDDLVIPIDAHECILGHSNEFIGGKTHVTTMLKSRSSTGRNNITTCACSGWGDIGYYNRYTLELRNLSRFHKTFLVVNRRYAQVVFLKCNKINNKISYHSTGKYQTASNLDELKKTWNPTMMLPKMYKDYECSM</sequence>
<dbReference type="InterPro" id="IPR036157">
    <property type="entry name" value="dUTPase-like_sf"/>
</dbReference>
<name>A0A481YZW6_9VIRU</name>
<dbReference type="InterPro" id="IPR011962">
    <property type="entry name" value="dCTP_deaminase"/>
</dbReference>
<dbReference type="EMBL" id="MK500395">
    <property type="protein sequence ID" value="QBK88709.1"/>
    <property type="molecule type" value="Genomic_DNA"/>
</dbReference>
<protein>
    <submittedName>
        <fullName evidence="2">Trimeric dUTP diphosphatase</fullName>
    </submittedName>
</protein>
<evidence type="ECO:0000313" key="2">
    <source>
        <dbReference type="EMBL" id="QBK88709.1"/>
    </source>
</evidence>
<evidence type="ECO:0000256" key="1">
    <source>
        <dbReference type="ARBA" id="ARBA00023080"/>
    </source>
</evidence>
<proteinExistence type="predicted"/>
<dbReference type="Gene3D" id="2.70.40.10">
    <property type="match status" value="1"/>
</dbReference>
<dbReference type="SUPFAM" id="SSF51283">
    <property type="entry name" value="dUTPase-like"/>
    <property type="match status" value="1"/>
</dbReference>
<dbReference type="Pfam" id="PF22769">
    <property type="entry name" value="DCD"/>
    <property type="match status" value="1"/>
</dbReference>
<dbReference type="PANTHER" id="PTHR42680">
    <property type="entry name" value="DCTP DEAMINASE"/>
    <property type="match status" value="1"/>
</dbReference>